<dbReference type="Proteomes" id="UP000788426">
    <property type="component" value="Unassembled WGS sequence"/>
</dbReference>
<keyword evidence="3" id="KW-1185">Reference proteome</keyword>
<evidence type="ECO:0000313" key="2">
    <source>
        <dbReference type="EMBL" id="MBW4769371.1"/>
    </source>
</evidence>
<evidence type="ECO:0000313" key="3">
    <source>
        <dbReference type="Proteomes" id="UP000788426"/>
    </source>
</evidence>
<comment type="caution">
    <text evidence="2">The sequence shown here is derived from an EMBL/GenBank/DDBJ whole genome shotgun (WGS) entry which is preliminary data.</text>
</comment>
<name>A0ABS6YCT0_9BACT</name>
<evidence type="ECO:0000259" key="1">
    <source>
        <dbReference type="Pfam" id="PF00535"/>
    </source>
</evidence>
<dbReference type="PANTHER" id="PTHR22916:SF3">
    <property type="entry name" value="UDP-GLCNAC:BETAGAL BETA-1,3-N-ACETYLGLUCOSAMINYLTRANSFERASE-LIKE PROTEIN 1"/>
    <property type="match status" value="1"/>
</dbReference>
<sequence>MATYNGEQFIREQLDSLFAQTYTDWTLFVRDDGSTDNTISIVESYQKEHHNIVIIDNEGKNLGPFMNFMELLQKVDSPLYMFIDQDDVWLPHKIENEIAAFRSLNCDETTPGLVFTNLQLVDENLNVLSASFWESIHFSPYIFNSFTEQAFIGYITGCTMLFNKKAKEISFPVAQYAPMHDWWVAICIYKANGKVGFVETPQMLYRKHGNNVTGNFVSSQKGKSLCVRFKEMATQYQLMKSCGAVSSFFNYICLKNKIKNARKKI</sequence>
<protein>
    <submittedName>
        <fullName evidence="2">Glycosyltransferase family 2 protein</fullName>
    </submittedName>
</protein>
<proteinExistence type="predicted"/>
<accession>A0ABS6YCT0</accession>
<dbReference type="CDD" id="cd04196">
    <property type="entry name" value="GT_2_like_d"/>
    <property type="match status" value="1"/>
</dbReference>
<dbReference type="PANTHER" id="PTHR22916">
    <property type="entry name" value="GLYCOSYLTRANSFERASE"/>
    <property type="match status" value="1"/>
</dbReference>
<feature type="domain" description="Glycosyltransferase 2-like" evidence="1">
    <location>
        <begin position="1"/>
        <end position="165"/>
    </location>
</feature>
<gene>
    <name evidence="2" type="ORF">KZO38_06300</name>
</gene>
<dbReference type="EMBL" id="JAHXCT010000004">
    <property type="protein sequence ID" value="MBW4769371.1"/>
    <property type="molecule type" value="Genomic_DNA"/>
</dbReference>
<reference evidence="2 3" key="1">
    <citation type="submission" date="2021-07" db="EMBL/GenBank/DDBJ databases">
        <title>Genomic diversity and antimicrobial resistance of Prevotella spp. isolated from chronic lung disease airways.</title>
        <authorList>
            <person name="Webb K.A."/>
            <person name="Olagoke O.S."/>
            <person name="Baird T."/>
            <person name="Neill J."/>
            <person name="Pham A."/>
            <person name="Wells T.J."/>
            <person name="Ramsay K.A."/>
            <person name="Bell S.C."/>
            <person name="Sarovich D.S."/>
            <person name="Price E.P."/>
        </authorList>
    </citation>
    <scope>NUCLEOTIDE SEQUENCE [LARGE SCALE GENOMIC DNA]</scope>
    <source>
        <strain evidence="2 3">SCHI0011.S.12</strain>
    </source>
</reference>
<dbReference type="InterPro" id="IPR001173">
    <property type="entry name" value="Glyco_trans_2-like"/>
</dbReference>
<organism evidence="2 3">
    <name type="scientific">Hoylesella nanceiensis</name>
    <dbReference type="NCBI Taxonomy" id="425941"/>
    <lineage>
        <taxon>Bacteria</taxon>
        <taxon>Pseudomonadati</taxon>
        <taxon>Bacteroidota</taxon>
        <taxon>Bacteroidia</taxon>
        <taxon>Bacteroidales</taxon>
        <taxon>Prevotellaceae</taxon>
        <taxon>Hoylesella</taxon>
    </lineage>
</organism>
<dbReference type="Pfam" id="PF00535">
    <property type="entry name" value="Glycos_transf_2"/>
    <property type="match status" value="1"/>
</dbReference>